<organism evidence="3 4">
    <name type="scientific">Variovorax boronicumulans</name>
    <dbReference type="NCBI Taxonomy" id="436515"/>
    <lineage>
        <taxon>Bacteria</taxon>
        <taxon>Pseudomonadati</taxon>
        <taxon>Pseudomonadota</taxon>
        <taxon>Betaproteobacteria</taxon>
        <taxon>Burkholderiales</taxon>
        <taxon>Comamonadaceae</taxon>
        <taxon>Variovorax</taxon>
    </lineage>
</organism>
<dbReference type="EMBL" id="JAUSRD010000010">
    <property type="protein sequence ID" value="MDP9894950.1"/>
    <property type="molecule type" value="Genomic_DNA"/>
</dbReference>
<evidence type="ECO:0000313" key="3">
    <source>
        <dbReference type="EMBL" id="MDP9894950.1"/>
    </source>
</evidence>
<evidence type="ECO:0000313" key="4">
    <source>
        <dbReference type="Proteomes" id="UP001242045"/>
    </source>
</evidence>
<comment type="caution">
    <text evidence="3">The sequence shown here is derived from an EMBL/GenBank/DDBJ whole genome shotgun (WGS) entry which is preliminary data.</text>
</comment>
<feature type="chain" id="PRO_5043353314" evidence="2">
    <location>
        <begin position="19"/>
        <end position="327"/>
    </location>
</feature>
<dbReference type="PROSITE" id="PS51318">
    <property type="entry name" value="TAT"/>
    <property type="match status" value="1"/>
</dbReference>
<dbReference type="Pfam" id="PF03401">
    <property type="entry name" value="TctC"/>
    <property type="match status" value="1"/>
</dbReference>
<name>A0AAW8D6R6_9BURK</name>
<dbReference type="PANTHER" id="PTHR42928:SF5">
    <property type="entry name" value="BLR1237 PROTEIN"/>
    <property type="match status" value="1"/>
</dbReference>
<dbReference type="PIRSF" id="PIRSF017082">
    <property type="entry name" value="YflP"/>
    <property type="match status" value="1"/>
</dbReference>
<proteinExistence type="inferred from homology"/>
<reference evidence="3" key="1">
    <citation type="submission" date="2023-07" db="EMBL/GenBank/DDBJ databases">
        <title>Sorghum-associated microbial communities from plants grown in Nebraska, USA.</title>
        <authorList>
            <person name="Schachtman D."/>
        </authorList>
    </citation>
    <scope>NUCLEOTIDE SEQUENCE</scope>
    <source>
        <strain evidence="3">DS3754</strain>
    </source>
</reference>
<dbReference type="Gene3D" id="3.40.190.150">
    <property type="entry name" value="Bordetella uptake gene, domain 1"/>
    <property type="match status" value="1"/>
</dbReference>
<evidence type="ECO:0000256" key="2">
    <source>
        <dbReference type="SAM" id="SignalP"/>
    </source>
</evidence>
<protein>
    <submittedName>
        <fullName evidence="3">Tripartite-type tricarboxylate transporter receptor subunit TctC</fullName>
    </submittedName>
</protein>
<dbReference type="InterPro" id="IPR006311">
    <property type="entry name" value="TAT_signal"/>
</dbReference>
<gene>
    <name evidence="3" type="ORF">J2W31_004075</name>
</gene>
<dbReference type="AlphaFoldDB" id="A0AAW8D6R6"/>
<evidence type="ECO:0000256" key="1">
    <source>
        <dbReference type="ARBA" id="ARBA00006987"/>
    </source>
</evidence>
<comment type="similarity">
    <text evidence="1">Belongs to the UPF0065 (bug) family.</text>
</comment>
<dbReference type="PANTHER" id="PTHR42928">
    <property type="entry name" value="TRICARBOXYLATE-BINDING PROTEIN"/>
    <property type="match status" value="1"/>
</dbReference>
<dbReference type="InterPro" id="IPR005064">
    <property type="entry name" value="BUG"/>
</dbReference>
<sequence length="327" mass="33943">MPISRRLLLASLASFALAALVPAMASAQAYPTAPIHLVVAFPPGGGTDGAARLIAEKLAPELGQSIVVDNRAGAGGTIGAQSVARAKADGHTLFFGTGAELLINPVTRKTAPYDLLKDFVPITEVGIVSFVLAVPAGSPVQNVRELIATAKAQPGKLNYSSFGMGSTNHLIGELFLNATGTRATHVPFQGSQQAMASLLAGDVDFTFDTTAVVLPQVKAGKLRALATPSPKRLPGLPEVPTLQELGYSGLVAEGWMGVFAPAGTPPAVVTSLGTALDKVIRAPDLESRLNLRGVAVTAADGPQFRAKLQAELDKWRRVAREANVSMD</sequence>
<dbReference type="SUPFAM" id="SSF53850">
    <property type="entry name" value="Periplasmic binding protein-like II"/>
    <property type="match status" value="1"/>
</dbReference>
<accession>A0AAW8D6R6</accession>
<keyword evidence="3" id="KW-0675">Receptor</keyword>
<dbReference type="RefSeq" id="WP_307685883.1">
    <property type="nucleotide sequence ID" value="NZ_JAUSRD010000010.1"/>
</dbReference>
<feature type="signal peptide" evidence="2">
    <location>
        <begin position="1"/>
        <end position="18"/>
    </location>
</feature>
<dbReference type="Gene3D" id="3.40.190.10">
    <property type="entry name" value="Periplasmic binding protein-like II"/>
    <property type="match status" value="1"/>
</dbReference>
<dbReference type="CDD" id="cd07012">
    <property type="entry name" value="PBP2_Bug_TTT"/>
    <property type="match status" value="1"/>
</dbReference>
<dbReference type="Proteomes" id="UP001242045">
    <property type="component" value="Unassembled WGS sequence"/>
</dbReference>
<dbReference type="InterPro" id="IPR042100">
    <property type="entry name" value="Bug_dom1"/>
</dbReference>
<keyword evidence="2" id="KW-0732">Signal</keyword>